<proteinExistence type="predicted"/>
<evidence type="ECO:0000313" key="1">
    <source>
        <dbReference type="EMBL" id="MFC7247170.1"/>
    </source>
</evidence>
<comment type="caution">
    <text evidence="1">The sequence shown here is derived from an EMBL/GenBank/DDBJ whole genome shotgun (WGS) entry which is preliminary data.</text>
</comment>
<sequence>MSLHYEWTLSLRLRPDVSERFLAELRFHLGLAEEPPEDPELEYGWPCLVGDSDDALPGGGARSLVLQQPYSSRPASLGLFVRLMVLDDALYDMIQTVPAWLAPRSATQGWIGFAREEQSLDPWLNFYVQDGHAYAAYPGGIAHPLAESAPPFRLGETTDLTAGAWPSRRALPVASLPT</sequence>
<accession>A0ABW2H4J4</accession>
<organism evidence="1 2">
    <name type="scientific">Catellatospora aurea</name>
    <dbReference type="NCBI Taxonomy" id="1337874"/>
    <lineage>
        <taxon>Bacteria</taxon>
        <taxon>Bacillati</taxon>
        <taxon>Actinomycetota</taxon>
        <taxon>Actinomycetes</taxon>
        <taxon>Micromonosporales</taxon>
        <taxon>Micromonosporaceae</taxon>
        <taxon>Catellatospora</taxon>
    </lineage>
</organism>
<name>A0ABW2H4J4_9ACTN</name>
<evidence type="ECO:0008006" key="3">
    <source>
        <dbReference type="Google" id="ProtNLM"/>
    </source>
</evidence>
<dbReference type="EMBL" id="JBHTAC010000051">
    <property type="protein sequence ID" value="MFC7247170.1"/>
    <property type="molecule type" value="Genomic_DNA"/>
</dbReference>
<gene>
    <name evidence="1" type="ORF">ACFQO7_32250</name>
</gene>
<dbReference type="RefSeq" id="WP_376809925.1">
    <property type="nucleotide sequence ID" value="NZ_JBHTAC010000051.1"/>
</dbReference>
<evidence type="ECO:0000313" key="2">
    <source>
        <dbReference type="Proteomes" id="UP001596392"/>
    </source>
</evidence>
<reference evidence="2" key="1">
    <citation type="journal article" date="2019" name="Int. J. Syst. Evol. Microbiol.">
        <title>The Global Catalogue of Microorganisms (GCM) 10K type strain sequencing project: providing services to taxonomists for standard genome sequencing and annotation.</title>
        <authorList>
            <consortium name="The Broad Institute Genomics Platform"/>
            <consortium name="The Broad Institute Genome Sequencing Center for Infectious Disease"/>
            <person name="Wu L."/>
            <person name="Ma J."/>
        </authorList>
    </citation>
    <scope>NUCLEOTIDE SEQUENCE [LARGE SCALE GENOMIC DNA]</scope>
    <source>
        <strain evidence="2">CGMCC 1.9106</strain>
    </source>
</reference>
<keyword evidence="2" id="KW-1185">Reference proteome</keyword>
<protein>
    <recommendedName>
        <fullName evidence="3">Immunity protein 7 of polymorphic toxin system</fullName>
    </recommendedName>
</protein>
<dbReference type="Proteomes" id="UP001596392">
    <property type="component" value="Unassembled WGS sequence"/>
</dbReference>